<name>A0A0C9Z2Q1_9AGAM</name>
<dbReference type="AlphaFoldDB" id="A0A0C9Z2Q1"/>
<gene>
    <name evidence="1" type="ORF">PISMIDRAFT_12949</name>
</gene>
<dbReference type="HOGENOM" id="CLU_1428512_0_0_1"/>
<dbReference type="EMBL" id="KN833764">
    <property type="protein sequence ID" value="KIK20459.1"/>
    <property type="molecule type" value="Genomic_DNA"/>
</dbReference>
<reference evidence="1 2" key="1">
    <citation type="submission" date="2014-04" db="EMBL/GenBank/DDBJ databases">
        <authorList>
            <consortium name="DOE Joint Genome Institute"/>
            <person name="Kuo A."/>
            <person name="Kohler A."/>
            <person name="Costa M.D."/>
            <person name="Nagy L.G."/>
            <person name="Floudas D."/>
            <person name="Copeland A."/>
            <person name="Barry K.W."/>
            <person name="Cichocki N."/>
            <person name="Veneault-Fourrey C."/>
            <person name="LaButti K."/>
            <person name="Lindquist E.A."/>
            <person name="Lipzen A."/>
            <person name="Lundell T."/>
            <person name="Morin E."/>
            <person name="Murat C."/>
            <person name="Sun H."/>
            <person name="Tunlid A."/>
            <person name="Henrissat B."/>
            <person name="Grigoriev I.V."/>
            <person name="Hibbett D.S."/>
            <person name="Martin F."/>
            <person name="Nordberg H.P."/>
            <person name="Cantor M.N."/>
            <person name="Hua S.X."/>
        </authorList>
    </citation>
    <scope>NUCLEOTIDE SEQUENCE [LARGE SCALE GENOMIC DNA]</scope>
    <source>
        <strain evidence="1 2">441</strain>
    </source>
</reference>
<accession>A0A0C9Z2Q1</accession>
<protein>
    <submittedName>
        <fullName evidence="1">Uncharacterized protein</fullName>
    </submittedName>
</protein>
<organism evidence="1 2">
    <name type="scientific">Pisolithus microcarpus 441</name>
    <dbReference type="NCBI Taxonomy" id="765257"/>
    <lineage>
        <taxon>Eukaryota</taxon>
        <taxon>Fungi</taxon>
        <taxon>Dikarya</taxon>
        <taxon>Basidiomycota</taxon>
        <taxon>Agaricomycotina</taxon>
        <taxon>Agaricomycetes</taxon>
        <taxon>Agaricomycetidae</taxon>
        <taxon>Boletales</taxon>
        <taxon>Sclerodermatineae</taxon>
        <taxon>Pisolithaceae</taxon>
        <taxon>Pisolithus</taxon>
    </lineage>
</organism>
<proteinExistence type="predicted"/>
<dbReference type="Proteomes" id="UP000054018">
    <property type="component" value="Unassembled WGS sequence"/>
</dbReference>
<reference evidence="2" key="2">
    <citation type="submission" date="2015-01" db="EMBL/GenBank/DDBJ databases">
        <title>Evolutionary Origins and Diversification of the Mycorrhizal Mutualists.</title>
        <authorList>
            <consortium name="DOE Joint Genome Institute"/>
            <consortium name="Mycorrhizal Genomics Consortium"/>
            <person name="Kohler A."/>
            <person name="Kuo A."/>
            <person name="Nagy L.G."/>
            <person name="Floudas D."/>
            <person name="Copeland A."/>
            <person name="Barry K.W."/>
            <person name="Cichocki N."/>
            <person name="Veneault-Fourrey C."/>
            <person name="LaButti K."/>
            <person name="Lindquist E.A."/>
            <person name="Lipzen A."/>
            <person name="Lundell T."/>
            <person name="Morin E."/>
            <person name="Murat C."/>
            <person name="Riley R."/>
            <person name="Ohm R."/>
            <person name="Sun H."/>
            <person name="Tunlid A."/>
            <person name="Henrissat B."/>
            <person name="Grigoriev I.V."/>
            <person name="Hibbett D.S."/>
            <person name="Martin F."/>
        </authorList>
    </citation>
    <scope>NUCLEOTIDE SEQUENCE [LARGE SCALE GENOMIC DNA]</scope>
    <source>
        <strain evidence="2">441</strain>
    </source>
</reference>
<evidence type="ECO:0000313" key="1">
    <source>
        <dbReference type="EMBL" id="KIK20459.1"/>
    </source>
</evidence>
<evidence type="ECO:0000313" key="2">
    <source>
        <dbReference type="Proteomes" id="UP000054018"/>
    </source>
</evidence>
<sequence>MDLTRKALRRGDRRVRQAIQSLQFAIICCVAGRGDESDVVKKLIPMNFWYLPNQNERDERRQVAERGPSAYLSVYFRDVSLRGHVGRPNGTIVGSLQKQLRCKGENLVWRSHPHRDRRASLLGHAAEPKESTFLTCVHIPVRSKHLGLEVIVALNHLDGIPIHSKKHPWLLSSDRTVAHALRLRWEYWTG</sequence>
<keyword evidence="2" id="KW-1185">Reference proteome</keyword>